<evidence type="ECO:0000313" key="4">
    <source>
        <dbReference type="EMBL" id="MSR91199.1"/>
    </source>
</evidence>
<keyword evidence="2 4" id="KW-0560">Oxidoreductase</keyword>
<protein>
    <recommendedName>
        <fullName evidence="2">dTDP-4-dehydrorhamnose reductase</fullName>
        <ecNumber evidence="2">1.1.1.133</ecNumber>
    </recommendedName>
</protein>
<sequence>MKILITGSNGQLGNELQDIIKTGRAEIGVVSETIKNAEVLAVDVDKLDITNLKQVKKVLTDEKPDVVINCAAATNVDGCENNEDFAFRVNALGPRNLAMVCNEIGAKLVQVSTDYVFSGKGSTPLNESYVPAPVSSYGRTKLLGEKYVEEFCKKNFIVRTAWLYGKVGHNFVYTMIKLGKEKDAITVVNDQRGNPTNANDLAYHILRLIETEEYGVYHCTGKGECSWYDFAKRIIELSGGKCKVNSCTSEEYKTKINPNSADRPEYSSLDNMMLRNTIGDDMRDWEDAIKTFVEDVK</sequence>
<dbReference type="InterPro" id="IPR029903">
    <property type="entry name" value="RmlD-like-bd"/>
</dbReference>
<dbReference type="GO" id="GO:0019305">
    <property type="term" value="P:dTDP-rhamnose biosynthetic process"/>
    <property type="evidence" value="ECO:0007669"/>
    <property type="project" value="UniProtKB-UniPathway"/>
</dbReference>
<dbReference type="InterPro" id="IPR005913">
    <property type="entry name" value="dTDP_dehydrorham_reduct"/>
</dbReference>
<proteinExistence type="inferred from homology"/>
<dbReference type="GO" id="GO:0005829">
    <property type="term" value="C:cytosol"/>
    <property type="evidence" value="ECO:0007669"/>
    <property type="project" value="TreeGrafter"/>
</dbReference>
<name>A0A7X2T139_9CLOT</name>
<dbReference type="CDD" id="cd05254">
    <property type="entry name" value="dTDP_HR_like_SDR_e"/>
    <property type="match status" value="1"/>
</dbReference>
<dbReference type="Proteomes" id="UP000460287">
    <property type="component" value="Unassembled WGS sequence"/>
</dbReference>
<dbReference type="FunFam" id="3.40.50.720:FF:000159">
    <property type="entry name" value="dTDP-4-dehydrorhamnose reductase"/>
    <property type="match status" value="1"/>
</dbReference>
<dbReference type="PANTHER" id="PTHR10491">
    <property type="entry name" value="DTDP-4-DEHYDRORHAMNOSE REDUCTASE"/>
    <property type="match status" value="1"/>
</dbReference>
<accession>A0A7X2T139</accession>
<dbReference type="UniPathway" id="UPA00124"/>
<dbReference type="PANTHER" id="PTHR10491:SF4">
    <property type="entry name" value="METHIONINE ADENOSYLTRANSFERASE 2 SUBUNIT BETA"/>
    <property type="match status" value="1"/>
</dbReference>
<dbReference type="EC" id="1.1.1.133" evidence="2"/>
<evidence type="ECO:0000256" key="2">
    <source>
        <dbReference type="RuleBase" id="RU364082"/>
    </source>
</evidence>
<organism evidence="4 5">
    <name type="scientific">Inconstantimicrobium porci</name>
    <dbReference type="NCBI Taxonomy" id="2652291"/>
    <lineage>
        <taxon>Bacteria</taxon>
        <taxon>Bacillati</taxon>
        <taxon>Bacillota</taxon>
        <taxon>Clostridia</taxon>
        <taxon>Eubacteriales</taxon>
        <taxon>Clostridiaceae</taxon>
        <taxon>Inconstantimicrobium</taxon>
    </lineage>
</organism>
<comment type="function">
    <text evidence="2">Catalyzes the reduction of dTDP-6-deoxy-L-lyxo-4-hexulose to yield dTDP-L-rhamnose.</text>
</comment>
<evidence type="ECO:0000256" key="1">
    <source>
        <dbReference type="ARBA" id="ARBA00010944"/>
    </source>
</evidence>
<dbReference type="SUPFAM" id="SSF51735">
    <property type="entry name" value="NAD(P)-binding Rossmann-fold domains"/>
    <property type="match status" value="1"/>
</dbReference>
<dbReference type="EMBL" id="VULX01000008">
    <property type="protein sequence ID" value="MSR91199.1"/>
    <property type="molecule type" value="Genomic_DNA"/>
</dbReference>
<keyword evidence="2" id="KW-0521">NADP</keyword>
<comment type="caution">
    <text evidence="4">The sequence shown here is derived from an EMBL/GenBank/DDBJ whole genome shotgun (WGS) entry which is preliminary data.</text>
</comment>
<dbReference type="Gene3D" id="3.90.25.10">
    <property type="entry name" value="UDP-galactose 4-epimerase, domain 1"/>
    <property type="match status" value="1"/>
</dbReference>
<dbReference type="InterPro" id="IPR036291">
    <property type="entry name" value="NAD(P)-bd_dom_sf"/>
</dbReference>
<comment type="similarity">
    <text evidence="1 2">Belongs to the dTDP-4-dehydrorhamnose reductase family.</text>
</comment>
<feature type="domain" description="RmlD-like substrate binding" evidence="3">
    <location>
        <begin position="1"/>
        <end position="296"/>
    </location>
</feature>
<comment type="pathway">
    <text evidence="2">Carbohydrate biosynthesis; dTDP-L-rhamnose biosynthesis.</text>
</comment>
<evidence type="ECO:0000313" key="5">
    <source>
        <dbReference type="Proteomes" id="UP000460287"/>
    </source>
</evidence>
<dbReference type="NCBIfam" id="TIGR01214">
    <property type="entry name" value="rmlD"/>
    <property type="match status" value="1"/>
</dbReference>
<reference evidence="4 5" key="1">
    <citation type="submission" date="2019-08" db="EMBL/GenBank/DDBJ databases">
        <title>In-depth cultivation of the pig gut microbiome towards novel bacterial diversity and tailored functional studies.</title>
        <authorList>
            <person name="Wylensek D."/>
            <person name="Hitch T.C.A."/>
            <person name="Clavel T."/>
        </authorList>
    </citation>
    <scope>NUCLEOTIDE SEQUENCE [LARGE SCALE GENOMIC DNA]</scope>
    <source>
        <strain evidence="4 5">WCA-383-APC-5B</strain>
    </source>
</reference>
<dbReference type="Gene3D" id="3.40.50.720">
    <property type="entry name" value="NAD(P)-binding Rossmann-like Domain"/>
    <property type="match status" value="1"/>
</dbReference>
<evidence type="ECO:0000259" key="3">
    <source>
        <dbReference type="Pfam" id="PF04321"/>
    </source>
</evidence>
<dbReference type="AlphaFoldDB" id="A0A7X2T139"/>
<dbReference type="GO" id="GO:0008831">
    <property type="term" value="F:dTDP-4-dehydrorhamnose reductase activity"/>
    <property type="evidence" value="ECO:0007669"/>
    <property type="project" value="UniProtKB-EC"/>
</dbReference>
<keyword evidence="5" id="KW-1185">Reference proteome</keyword>
<dbReference type="Pfam" id="PF04321">
    <property type="entry name" value="RmlD_sub_bind"/>
    <property type="match status" value="1"/>
</dbReference>
<gene>
    <name evidence="4" type="primary">rfbD</name>
    <name evidence="4" type="ORF">FYJ33_07185</name>
</gene>
<dbReference type="RefSeq" id="WP_154531077.1">
    <property type="nucleotide sequence ID" value="NZ_VULX01000008.1"/>
</dbReference>